<dbReference type="EMBL" id="JACVDC010000002">
    <property type="protein sequence ID" value="MBC9794688.1"/>
    <property type="molecule type" value="Genomic_DNA"/>
</dbReference>
<dbReference type="PANTHER" id="PTHR43305:SF1">
    <property type="entry name" value="FAMILY N-ACETYLTRANSFERASE, PUTATIVE (AFU_ORTHOLOGUE AFUA_2G01380)-RELATED"/>
    <property type="match status" value="1"/>
</dbReference>
<dbReference type="Pfam" id="PF00583">
    <property type="entry name" value="Acetyltransf_1"/>
    <property type="match status" value="1"/>
</dbReference>
<evidence type="ECO:0000259" key="1">
    <source>
        <dbReference type="PROSITE" id="PS51186"/>
    </source>
</evidence>
<name>A0A926JP22_9FLAO</name>
<reference evidence="2 3" key="1">
    <citation type="submission" date="2020-09" db="EMBL/GenBank/DDBJ databases">
        <title>Sinomicrobium weinanense sp. nov., a halophilic bacteria isolated from saline-alkali soil.</title>
        <authorList>
            <person name="Wu P."/>
            <person name="Ren H."/>
            <person name="Mei Y."/>
            <person name="Liang Y."/>
            <person name="Chen Z."/>
        </authorList>
    </citation>
    <scope>NUCLEOTIDE SEQUENCE [LARGE SCALE GENOMIC DNA]</scope>
    <source>
        <strain evidence="2 3">FJxs</strain>
    </source>
</reference>
<dbReference type="GO" id="GO:0016747">
    <property type="term" value="F:acyltransferase activity, transferring groups other than amino-acyl groups"/>
    <property type="evidence" value="ECO:0007669"/>
    <property type="project" value="InterPro"/>
</dbReference>
<evidence type="ECO:0000313" key="3">
    <source>
        <dbReference type="Proteomes" id="UP000653730"/>
    </source>
</evidence>
<keyword evidence="3" id="KW-1185">Reference proteome</keyword>
<proteinExistence type="predicted"/>
<feature type="domain" description="N-acetyltransferase" evidence="1">
    <location>
        <begin position="1"/>
        <end position="153"/>
    </location>
</feature>
<dbReference type="Proteomes" id="UP000653730">
    <property type="component" value="Unassembled WGS sequence"/>
</dbReference>
<dbReference type="PANTHER" id="PTHR43305">
    <property type="entry name" value="FAMILY N-ACETYLTRANSFERASE, PUTATIVE (AFU_ORTHOLOGUE AFUA_2G01380)-RELATED"/>
    <property type="match status" value="1"/>
</dbReference>
<dbReference type="CDD" id="cd04301">
    <property type="entry name" value="NAT_SF"/>
    <property type="match status" value="1"/>
</dbReference>
<dbReference type="Gene3D" id="3.40.630.30">
    <property type="match status" value="1"/>
</dbReference>
<protein>
    <submittedName>
        <fullName evidence="2">GNAT family N-acetyltransferase</fullName>
    </submittedName>
</protein>
<organism evidence="2 3">
    <name type="scientific">Sinomicrobium weinanense</name>
    <dbReference type="NCBI Taxonomy" id="2842200"/>
    <lineage>
        <taxon>Bacteria</taxon>
        <taxon>Pseudomonadati</taxon>
        <taxon>Bacteroidota</taxon>
        <taxon>Flavobacteriia</taxon>
        <taxon>Flavobacteriales</taxon>
        <taxon>Flavobacteriaceae</taxon>
        <taxon>Sinomicrobium</taxon>
    </lineage>
</organism>
<accession>A0A926JP22</accession>
<dbReference type="InterPro" id="IPR016181">
    <property type="entry name" value="Acyl_CoA_acyltransferase"/>
</dbReference>
<sequence length="163" mass="18332">MKIRAANNKDTPLIKKLVTTCLKEYGYEYLPQTSEVDLENIDKVYNANNGIFLIGVNEENEIIATGGLLKVTGSCFKLRKIYVAKAYRGNGFGKQIVNKLLQIARAKKAGQIVIETSSKMTTALSMYRSLGFYVVDGKITSPRCNIKMKYLDIDHREDLNTKL</sequence>
<dbReference type="InterPro" id="IPR052777">
    <property type="entry name" value="Acetyltransferase_Enz"/>
</dbReference>
<evidence type="ECO:0000313" key="2">
    <source>
        <dbReference type="EMBL" id="MBC9794688.1"/>
    </source>
</evidence>
<dbReference type="RefSeq" id="WP_187963844.1">
    <property type="nucleotide sequence ID" value="NZ_JACVDC010000002.1"/>
</dbReference>
<dbReference type="PROSITE" id="PS51186">
    <property type="entry name" value="GNAT"/>
    <property type="match status" value="1"/>
</dbReference>
<gene>
    <name evidence="2" type="ORF">IBL28_01810</name>
</gene>
<dbReference type="InterPro" id="IPR000182">
    <property type="entry name" value="GNAT_dom"/>
</dbReference>
<dbReference type="AlphaFoldDB" id="A0A926JP22"/>
<dbReference type="SUPFAM" id="SSF55729">
    <property type="entry name" value="Acyl-CoA N-acyltransferases (Nat)"/>
    <property type="match status" value="1"/>
</dbReference>
<comment type="caution">
    <text evidence="2">The sequence shown here is derived from an EMBL/GenBank/DDBJ whole genome shotgun (WGS) entry which is preliminary data.</text>
</comment>